<dbReference type="RefSeq" id="XP_016476211.1">
    <property type="nucleotide sequence ID" value="XM_016620725.1"/>
</dbReference>
<dbReference type="KEGG" id="nta:107797805"/>
<protein>
    <submittedName>
        <fullName evidence="1">Uncharacterized protein</fullName>
    </submittedName>
</protein>
<gene>
    <name evidence="1" type="primary">LOC107797805</name>
</gene>
<proteinExistence type="predicted"/>
<reference evidence="1" key="1">
    <citation type="submission" date="2025-08" db="UniProtKB">
        <authorList>
            <consortium name="RefSeq"/>
        </authorList>
    </citation>
    <scope>IDENTIFICATION</scope>
</reference>
<dbReference type="PaxDb" id="4097-A0A1S4AHT1"/>
<sequence length="117" mass="13831">MSLDKLRSAIVAVKIRKIRKMKRETPKCPMGFYFLFLFLKTTRFKDVWSDDINRQLAGTSRVRKLVYTSMTNHDPGSRLWNLVDIRRSLHVGAVRCHVTRFVEFLSNNDSWQLQVEN</sequence>
<name>A0A1S4AHT1_TOBAC</name>
<organism evidence="1">
    <name type="scientific">Nicotiana tabacum</name>
    <name type="common">Common tobacco</name>
    <dbReference type="NCBI Taxonomy" id="4097"/>
    <lineage>
        <taxon>Eukaryota</taxon>
        <taxon>Viridiplantae</taxon>
        <taxon>Streptophyta</taxon>
        <taxon>Embryophyta</taxon>
        <taxon>Tracheophyta</taxon>
        <taxon>Spermatophyta</taxon>
        <taxon>Magnoliopsida</taxon>
        <taxon>eudicotyledons</taxon>
        <taxon>Gunneridae</taxon>
        <taxon>Pentapetalae</taxon>
        <taxon>asterids</taxon>
        <taxon>lamiids</taxon>
        <taxon>Solanales</taxon>
        <taxon>Solanaceae</taxon>
        <taxon>Nicotianoideae</taxon>
        <taxon>Nicotianeae</taxon>
        <taxon>Nicotiana</taxon>
    </lineage>
</organism>
<evidence type="ECO:0000313" key="1">
    <source>
        <dbReference type="RefSeq" id="XP_016476211.1"/>
    </source>
</evidence>
<accession>A0A1S4AHT1</accession>
<dbReference type="AlphaFoldDB" id="A0A1S4AHT1"/>